<dbReference type="Pfam" id="PF13499">
    <property type="entry name" value="EF-hand_7"/>
    <property type="match status" value="1"/>
</dbReference>
<keyword evidence="1" id="KW-0378">Hydrolase</keyword>
<evidence type="ECO:0000313" key="5">
    <source>
        <dbReference type="EMBL" id="KOO24364.1"/>
    </source>
</evidence>
<feature type="domain" description="EF-hand" evidence="4">
    <location>
        <begin position="653"/>
        <end position="688"/>
    </location>
</feature>
<proteinExistence type="predicted"/>
<dbReference type="Pfam" id="PF16661">
    <property type="entry name" value="Lactamase_B_6"/>
    <property type="match status" value="1"/>
</dbReference>
<dbReference type="SUPFAM" id="SSF56281">
    <property type="entry name" value="Metallo-hydrolase/oxidoreductase"/>
    <property type="match status" value="1"/>
</dbReference>
<evidence type="ECO:0000256" key="1">
    <source>
        <dbReference type="ARBA" id="ARBA00022801"/>
    </source>
</evidence>
<dbReference type="InterPro" id="IPR022712">
    <property type="entry name" value="Beta_Casp"/>
</dbReference>
<dbReference type="Gene3D" id="1.10.238.10">
    <property type="entry name" value="EF-hand"/>
    <property type="match status" value="1"/>
</dbReference>
<reference evidence="6" key="1">
    <citation type="journal article" date="2015" name="PLoS Genet.">
        <title>Genome Sequence and Transcriptome Analyses of Chrysochromulina tobin: Metabolic Tools for Enhanced Algal Fitness in the Prominent Order Prymnesiales (Haptophyceae).</title>
        <authorList>
            <person name="Hovde B.T."/>
            <person name="Deodato C.R."/>
            <person name="Hunsperger H.M."/>
            <person name="Ryken S.A."/>
            <person name="Yost W."/>
            <person name="Jha R.K."/>
            <person name="Patterson J."/>
            <person name="Monnat R.J. Jr."/>
            <person name="Barlow S.B."/>
            <person name="Starkenburg S.R."/>
            <person name="Cattolico R.A."/>
        </authorList>
    </citation>
    <scope>NUCLEOTIDE SEQUENCE</scope>
    <source>
        <strain evidence="6">CCMP291</strain>
    </source>
</reference>
<dbReference type="InterPro" id="IPR018247">
    <property type="entry name" value="EF_Hand_1_Ca_BS"/>
</dbReference>
<dbReference type="Gene3D" id="3.60.15.10">
    <property type="entry name" value="Ribonuclease Z/Hydroxyacylglutathione hydrolase-like"/>
    <property type="match status" value="1"/>
</dbReference>
<dbReference type="InterPro" id="IPR011992">
    <property type="entry name" value="EF-hand-dom_pair"/>
</dbReference>
<evidence type="ECO:0000313" key="6">
    <source>
        <dbReference type="Proteomes" id="UP000037460"/>
    </source>
</evidence>
<dbReference type="SMART" id="SM00849">
    <property type="entry name" value="Lactamase_B"/>
    <property type="match status" value="1"/>
</dbReference>
<dbReference type="InterPro" id="IPR002048">
    <property type="entry name" value="EF_hand_dom"/>
</dbReference>
<accession>A0A0M0JCQ9</accession>
<feature type="compositionally biased region" description="Basic and acidic residues" evidence="3">
    <location>
        <begin position="490"/>
        <end position="500"/>
    </location>
</feature>
<dbReference type="PANTHER" id="PTHR11203">
    <property type="entry name" value="CLEAVAGE AND POLYADENYLATION SPECIFICITY FACTOR FAMILY MEMBER"/>
    <property type="match status" value="1"/>
</dbReference>
<dbReference type="SUPFAM" id="SSF47473">
    <property type="entry name" value="EF-hand"/>
    <property type="match status" value="1"/>
</dbReference>
<dbReference type="SMART" id="SM00054">
    <property type="entry name" value="EFh"/>
    <property type="match status" value="2"/>
</dbReference>
<organism evidence="5 6">
    <name type="scientific">Chrysochromulina tobinii</name>
    <dbReference type="NCBI Taxonomy" id="1460289"/>
    <lineage>
        <taxon>Eukaryota</taxon>
        <taxon>Haptista</taxon>
        <taxon>Haptophyta</taxon>
        <taxon>Prymnesiophyceae</taxon>
        <taxon>Prymnesiales</taxon>
        <taxon>Chrysochromulinaceae</taxon>
        <taxon>Chrysochromulina</taxon>
    </lineage>
</organism>
<keyword evidence="2" id="KW-0106">Calcium</keyword>
<dbReference type="GO" id="GO:0005509">
    <property type="term" value="F:calcium ion binding"/>
    <property type="evidence" value="ECO:0007669"/>
    <property type="project" value="InterPro"/>
</dbReference>
<keyword evidence="6" id="KW-1185">Reference proteome</keyword>
<dbReference type="Pfam" id="PF07521">
    <property type="entry name" value="RMMBL"/>
    <property type="match status" value="1"/>
</dbReference>
<dbReference type="GO" id="GO:0004521">
    <property type="term" value="F:RNA endonuclease activity"/>
    <property type="evidence" value="ECO:0007669"/>
    <property type="project" value="TreeGrafter"/>
</dbReference>
<dbReference type="GO" id="GO:0005634">
    <property type="term" value="C:nucleus"/>
    <property type="evidence" value="ECO:0007669"/>
    <property type="project" value="TreeGrafter"/>
</dbReference>
<feature type="region of interest" description="Disordered" evidence="3">
    <location>
        <begin position="564"/>
        <end position="590"/>
    </location>
</feature>
<dbReference type="GO" id="GO:0016180">
    <property type="term" value="P:snRNA processing"/>
    <property type="evidence" value="ECO:0007669"/>
    <property type="project" value="TreeGrafter"/>
</dbReference>
<evidence type="ECO:0000259" key="4">
    <source>
        <dbReference type="PROSITE" id="PS50222"/>
    </source>
</evidence>
<dbReference type="InterPro" id="IPR011108">
    <property type="entry name" value="RMMBL"/>
</dbReference>
<feature type="compositionally biased region" description="Pro residues" evidence="3">
    <location>
        <begin position="575"/>
        <end position="585"/>
    </location>
</feature>
<dbReference type="PROSITE" id="PS50222">
    <property type="entry name" value="EF_HAND_2"/>
    <property type="match status" value="2"/>
</dbReference>
<dbReference type="InterPro" id="IPR036866">
    <property type="entry name" value="RibonucZ/Hydroxyglut_hydro"/>
</dbReference>
<dbReference type="PANTHER" id="PTHR11203:SF37">
    <property type="entry name" value="INTEGRATOR COMPLEX SUBUNIT 11"/>
    <property type="match status" value="1"/>
</dbReference>
<dbReference type="InterPro" id="IPR001279">
    <property type="entry name" value="Metallo-B-lactamas"/>
</dbReference>
<dbReference type="GO" id="GO:0016787">
    <property type="term" value="F:hydrolase activity"/>
    <property type="evidence" value="ECO:0007669"/>
    <property type="project" value="UniProtKB-KW"/>
</dbReference>
<dbReference type="Proteomes" id="UP000037460">
    <property type="component" value="Unassembled WGS sequence"/>
</dbReference>
<dbReference type="AlphaFoldDB" id="A0A0M0JCQ9"/>
<dbReference type="InterPro" id="IPR050698">
    <property type="entry name" value="MBL"/>
</dbReference>
<dbReference type="Pfam" id="PF10996">
    <property type="entry name" value="Beta-Casp"/>
    <property type="match status" value="1"/>
</dbReference>
<name>A0A0M0JCQ9_9EUKA</name>
<dbReference type="OrthoDB" id="10249535at2759"/>
<evidence type="ECO:0000256" key="3">
    <source>
        <dbReference type="SAM" id="MobiDB-lite"/>
    </source>
</evidence>
<dbReference type="EMBL" id="JWZX01003100">
    <property type="protein sequence ID" value="KOO24364.1"/>
    <property type="molecule type" value="Genomic_DNA"/>
</dbReference>
<feature type="domain" description="EF-hand" evidence="4">
    <location>
        <begin position="617"/>
        <end position="652"/>
    </location>
</feature>
<dbReference type="CDD" id="cd00051">
    <property type="entry name" value="EFh"/>
    <property type="match status" value="1"/>
</dbReference>
<evidence type="ECO:0000256" key="2">
    <source>
        <dbReference type="ARBA" id="ARBA00022837"/>
    </source>
</evidence>
<gene>
    <name evidence="5" type="ORF">Ctob_001001</name>
</gene>
<comment type="caution">
    <text evidence="5">The sequence shown here is derived from an EMBL/GenBank/DDBJ whole genome shotgun (WGS) entry which is preliminary data.</text>
</comment>
<dbReference type="Gene3D" id="3.40.50.10890">
    <property type="match status" value="1"/>
</dbReference>
<protein>
    <submittedName>
        <fullName evidence="5">Integrator complex subunit 11</fullName>
    </submittedName>
</protein>
<feature type="region of interest" description="Disordered" evidence="3">
    <location>
        <begin position="450"/>
        <end position="500"/>
    </location>
</feature>
<sequence>MGTSIKVHVLGAGQDIGRSCVVVTLGGRRVMFDCGMHMGYHDHRCFPDWQQLGAHRGSLTSAIDCVVITHFHLDHCGALPFLTEKLGYDGPIYMTRPTAAMAAILLKDSLNVLSSARKGGGPSYSARDVDACLSKVRFVTLGETIHVDDELRLCTHYAGHVVGAVMVSAECLGHRVMYTGDFNTVADRHLGAAQVGRLQPHVLITESTYGTSIRESKRCREADLLQLVHTAVGVGGKVLIPSFAVGRAQELLMLLEMYWDRLGLSVPIYVAAGMAQHATLFYKLYASWTSTCVKDSERAPGYNPFAFRHVRPFERALLSAPGPCVLFATSGMMTAGMALEAFRHWAGDAKNLVLFPTFCVRGTLGHTLLHGAKEVVVDAPAGEEPSTRRLTVACTVKQISFSAHADAKGILGLISTLQPAAVVLVHGEQAKMAYLKVRVAKLFGVPCHDPQNGNQSFRKKTDRPETPNTGLQGAQEKLSSSRKKTMSTAEKLDLLDEEKKAKAKPKAKAAAPVFKPPAEVSLESSVDLAELAPLPDILAPVEALISRFREELVVAQKRHRELGETGRWGASSAPELPPEEAPPSKPKMGNEKAIKLWRTTAEEGLLRMGSSLAAALASEDKLRDIFDKIDLDHGGTIDKNELQVALTGAGKLLTSEEIDAMMRATDDDASGEIDFEEFAKMIRGVHKNRAATTIGRKVREAQQKQMNAKRGVADITSGAVLPKHFLDRALGDTLQQRGINVKDLVREWARKTKGEISKIEFRTGVREGLGLKFDNKAPR</sequence>
<dbReference type="PROSITE" id="PS00018">
    <property type="entry name" value="EF_HAND_1"/>
    <property type="match status" value="2"/>
</dbReference>
<dbReference type="SMART" id="SM01027">
    <property type="entry name" value="Beta-Casp"/>
    <property type="match status" value="1"/>
</dbReference>